<dbReference type="OrthoDB" id="435881at2759"/>
<keyword evidence="7" id="KW-1185">Reference proteome</keyword>
<dbReference type="InterPro" id="IPR036864">
    <property type="entry name" value="Zn2-C6_fun-type_DNA-bd_sf"/>
</dbReference>
<evidence type="ECO:0000313" key="6">
    <source>
        <dbReference type="EMBL" id="GAP91138.2"/>
    </source>
</evidence>
<evidence type="ECO:0000256" key="4">
    <source>
        <dbReference type="SAM" id="MobiDB-lite"/>
    </source>
</evidence>
<keyword evidence="2" id="KW-0479">Metal-binding</keyword>
<dbReference type="PANTHER" id="PTHR31001:SF50">
    <property type="entry name" value="ZN(II)2CYS6 TRANSCRIPTION FACTOR (EUROFUNG)"/>
    <property type="match status" value="1"/>
</dbReference>
<dbReference type="InterPro" id="IPR001138">
    <property type="entry name" value="Zn2Cys6_DnaBD"/>
</dbReference>
<dbReference type="InterPro" id="IPR007219">
    <property type="entry name" value="XnlR_reg_dom"/>
</dbReference>
<evidence type="ECO:0000313" key="7">
    <source>
        <dbReference type="Proteomes" id="UP000054516"/>
    </source>
</evidence>
<dbReference type="Gene3D" id="4.10.240.10">
    <property type="entry name" value="Zn(2)-C6 fungal-type DNA-binding domain"/>
    <property type="match status" value="1"/>
</dbReference>
<feature type="region of interest" description="Disordered" evidence="4">
    <location>
        <begin position="56"/>
        <end position="77"/>
    </location>
</feature>
<accession>A0A1W2TRL1</accession>
<keyword evidence="3" id="KW-0539">Nucleus</keyword>
<name>A0A1W2TRL1_ROSNE</name>
<feature type="region of interest" description="Disordered" evidence="4">
    <location>
        <begin position="680"/>
        <end position="730"/>
    </location>
</feature>
<evidence type="ECO:0000256" key="2">
    <source>
        <dbReference type="ARBA" id="ARBA00022723"/>
    </source>
</evidence>
<feature type="compositionally biased region" description="Basic and acidic residues" evidence="4">
    <location>
        <begin position="718"/>
        <end position="727"/>
    </location>
</feature>
<protein>
    <submittedName>
        <fullName evidence="6">Putative N-terminal binuclear Zn cluster-containing DNA binding domain-containing protein</fullName>
    </submittedName>
</protein>
<feature type="compositionally biased region" description="Basic and acidic residues" evidence="4">
    <location>
        <begin position="62"/>
        <end position="77"/>
    </location>
</feature>
<evidence type="ECO:0000256" key="1">
    <source>
        <dbReference type="ARBA" id="ARBA00004123"/>
    </source>
</evidence>
<dbReference type="EMBL" id="DF977501">
    <property type="protein sequence ID" value="GAP91138.2"/>
    <property type="molecule type" value="Genomic_DNA"/>
</dbReference>
<feature type="region of interest" description="Disordered" evidence="4">
    <location>
        <begin position="92"/>
        <end position="135"/>
    </location>
</feature>
<dbReference type="AlphaFoldDB" id="A0A1W2TRL1"/>
<dbReference type="GO" id="GO:0006351">
    <property type="term" value="P:DNA-templated transcription"/>
    <property type="evidence" value="ECO:0007669"/>
    <property type="project" value="InterPro"/>
</dbReference>
<evidence type="ECO:0000259" key="5">
    <source>
        <dbReference type="PROSITE" id="PS50048"/>
    </source>
</evidence>
<dbReference type="GO" id="GO:0005634">
    <property type="term" value="C:nucleus"/>
    <property type="evidence" value="ECO:0007669"/>
    <property type="project" value="UniProtKB-SubCell"/>
</dbReference>
<dbReference type="Pfam" id="PF04082">
    <property type="entry name" value="Fungal_trans"/>
    <property type="match status" value="1"/>
</dbReference>
<dbReference type="GO" id="GO:0000981">
    <property type="term" value="F:DNA-binding transcription factor activity, RNA polymerase II-specific"/>
    <property type="evidence" value="ECO:0007669"/>
    <property type="project" value="InterPro"/>
</dbReference>
<comment type="subcellular location">
    <subcellularLocation>
        <location evidence="1">Nucleus</location>
    </subcellularLocation>
</comment>
<dbReference type="STRING" id="77044.A0A1W2TRL1"/>
<reference evidence="6" key="1">
    <citation type="submission" date="2016-03" db="EMBL/GenBank/DDBJ databases">
        <title>Draft genome sequence of Rosellinia necatrix.</title>
        <authorList>
            <person name="Kanematsu S."/>
        </authorList>
    </citation>
    <scope>NUCLEOTIDE SEQUENCE [LARGE SCALE GENOMIC DNA]</scope>
    <source>
        <strain evidence="6">W97</strain>
    </source>
</reference>
<dbReference type="PROSITE" id="PS50048">
    <property type="entry name" value="ZN2_CY6_FUNGAL_2"/>
    <property type="match status" value="1"/>
</dbReference>
<sequence length="794" mass="89702">MANVSLRVHHTEEDPTGPPVSPWSCFPCRRRKIRCDRRYPCSHCVKGDLDCGFPVSGRTPTRRHDLPSFTSKKEKQDNLLGRLRRLEGFVAKLGTQPESEGDGQVPSRDRPRTQNLETMPSGVSRGGPGGEHNRTTATDLAHVTRELGTLVTHDNESIYVGNWLWGVICDEKVKHIRQAVEENGIELEPLEKKILGPSIQGVPLFWGTPGVVSENLQPLPSQVSYIWEIFVENVDPFIKVLHVPTVAKMIKEAKGKFSSMARGMEALMFAVSLAAVTSLREEEVEDNFGEDRQTLLTRLRLGTEQALSRAGVVNTTDISTVQAFIIYLDIVKQSDGQRAVWTLTGLLLRIAAGMGLHRDGSHFPNVSPFDAEIRRRVWYHICLLDGRVGDCQVFNIGITENLFDTKQPSNLNDADITPDMASLPPSNDGYTDSTFCIMRCKMWRFAREFRTSIAVEPNSNKTVATHQLELLRRMRKCMAKDLKQHLRPRENRFHHLIWTMIAVELSKFDHIMHVANNFKSPFGEDESYKAFSLAVASLEHVFQLEKDPFTTQWSWYLHSCVQWHTMSTILVRLSTSPWGLVSEMAWNLAKKTFAHLSEGTSRDPMRQPLPDLMTSVAKRRDTQVAKLRANPAWAGDLTRIGALPALITPLRDFSDGQEAFDTSATEQRLALEIDVANKHSEASDMSSIDSNQSFSDSEKKDLWMDLTPSSPGTDESEDAFREPRNTRPYDNITMNENLEQFSRSTSVNLNYEALLQNQEHWDQNVNPLVASNDGGIGWILWDDAFLEESLELTM</sequence>
<dbReference type="PANTHER" id="PTHR31001">
    <property type="entry name" value="UNCHARACTERIZED TRANSCRIPTIONAL REGULATORY PROTEIN"/>
    <property type="match status" value="1"/>
</dbReference>
<dbReference type="PROSITE" id="PS00463">
    <property type="entry name" value="ZN2_CY6_FUNGAL_1"/>
    <property type="match status" value="1"/>
</dbReference>
<organism evidence="6">
    <name type="scientific">Rosellinia necatrix</name>
    <name type="common">White root-rot fungus</name>
    <dbReference type="NCBI Taxonomy" id="77044"/>
    <lineage>
        <taxon>Eukaryota</taxon>
        <taxon>Fungi</taxon>
        <taxon>Dikarya</taxon>
        <taxon>Ascomycota</taxon>
        <taxon>Pezizomycotina</taxon>
        <taxon>Sordariomycetes</taxon>
        <taxon>Xylariomycetidae</taxon>
        <taxon>Xylariales</taxon>
        <taxon>Xylariaceae</taxon>
        <taxon>Rosellinia</taxon>
    </lineage>
</organism>
<feature type="region of interest" description="Disordered" evidence="4">
    <location>
        <begin position="1"/>
        <end position="20"/>
    </location>
</feature>
<dbReference type="InterPro" id="IPR050613">
    <property type="entry name" value="Sec_Metabolite_Reg"/>
</dbReference>
<dbReference type="SMART" id="SM00066">
    <property type="entry name" value="GAL4"/>
    <property type="match status" value="1"/>
</dbReference>
<dbReference type="OMA" id="IRCELWY"/>
<dbReference type="GO" id="GO:0003677">
    <property type="term" value="F:DNA binding"/>
    <property type="evidence" value="ECO:0007669"/>
    <property type="project" value="InterPro"/>
</dbReference>
<evidence type="ECO:0000256" key="3">
    <source>
        <dbReference type="ARBA" id="ARBA00023242"/>
    </source>
</evidence>
<dbReference type="CDD" id="cd12148">
    <property type="entry name" value="fungal_TF_MHR"/>
    <property type="match status" value="1"/>
</dbReference>
<dbReference type="GO" id="GO:0008270">
    <property type="term" value="F:zinc ion binding"/>
    <property type="evidence" value="ECO:0007669"/>
    <property type="project" value="InterPro"/>
</dbReference>
<dbReference type="Proteomes" id="UP000054516">
    <property type="component" value="Unassembled WGS sequence"/>
</dbReference>
<proteinExistence type="predicted"/>
<dbReference type="SUPFAM" id="SSF57701">
    <property type="entry name" value="Zn2/Cys6 DNA-binding domain"/>
    <property type="match status" value="1"/>
</dbReference>
<dbReference type="Pfam" id="PF00172">
    <property type="entry name" value="Zn_clus"/>
    <property type="match status" value="1"/>
</dbReference>
<feature type="domain" description="Zn(2)-C6 fungal-type" evidence="5">
    <location>
        <begin position="24"/>
        <end position="53"/>
    </location>
</feature>
<feature type="compositionally biased region" description="Low complexity" evidence="4">
    <location>
        <begin position="683"/>
        <end position="695"/>
    </location>
</feature>
<gene>
    <name evidence="6" type="ORF">SAMD00023353_5600350</name>
</gene>